<dbReference type="RefSeq" id="WP_167090934.1">
    <property type="nucleotide sequence ID" value="NZ_WHJG01000035.1"/>
</dbReference>
<name>A0ABX0NBX2_9BURK</name>
<keyword evidence="2" id="KW-1185">Reference proteome</keyword>
<evidence type="ECO:0000313" key="2">
    <source>
        <dbReference type="Proteomes" id="UP000621455"/>
    </source>
</evidence>
<evidence type="ECO:0000313" key="1">
    <source>
        <dbReference type="EMBL" id="NHZ82629.1"/>
    </source>
</evidence>
<dbReference type="Proteomes" id="UP000621455">
    <property type="component" value="Unassembled WGS sequence"/>
</dbReference>
<sequence>MKYRGKEQRKAYGMARMVKAIDRAIDALSEEEKARAARWASAWGAISGIHSRGMRLRRTGLFAQRPRGKTTSTA</sequence>
<accession>A0ABX0NBX2</accession>
<proteinExistence type="predicted"/>
<protein>
    <submittedName>
        <fullName evidence="1">Uncharacterized protein</fullName>
    </submittedName>
</protein>
<comment type="caution">
    <text evidence="1">The sequence shown here is derived from an EMBL/GenBank/DDBJ whole genome shotgun (WGS) entry which is preliminary data.</text>
</comment>
<gene>
    <name evidence="1" type="ORF">F2P44_25605</name>
</gene>
<reference evidence="1 2" key="1">
    <citation type="submission" date="2019-10" db="EMBL/GenBank/DDBJ databases">
        <title>Taxonomy of Antarctic Massilia spp.: description of Massilia rubra sp. nov., Massilia aquatica sp. nov., Massilia mucilaginosa sp. nov., Massilia frigida sp. nov. isolated from streams, lakes and regoliths.</title>
        <authorList>
            <person name="Holochova P."/>
            <person name="Sedlacek I."/>
            <person name="Kralova S."/>
            <person name="Maslanova I."/>
            <person name="Busse H.-J."/>
            <person name="Stankova E."/>
            <person name="Vrbovska V."/>
            <person name="Kovarovic V."/>
            <person name="Bartak M."/>
            <person name="Svec P."/>
            <person name="Pantucek R."/>
        </authorList>
    </citation>
    <scope>NUCLEOTIDE SEQUENCE [LARGE SCALE GENOMIC DNA]</scope>
    <source>
        <strain evidence="1 2">CCM 8695</strain>
    </source>
</reference>
<dbReference type="EMBL" id="WHJG01000035">
    <property type="protein sequence ID" value="NHZ82629.1"/>
    <property type="molecule type" value="Genomic_DNA"/>
</dbReference>
<organism evidence="1 2">
    <name type="scientific">Massilia frigida</name>
    <dbReference type="NCBI Taxonomy" id="2609281"/>
    <lineage>
        <taxon>Bacteria</taxon>
        <taxon>Pseudomonadati</taxon>
        <taxon>Pseudomonadota</taxon>
        <taxon>Betaproteobacteria</taxon>
        <taxon>Burkholderiales</taxon>
        <taxon>Oxalobacteraceae</taxon>
        <taxon>Telluria group</taxon>
        <taxon>Massilia</taxon>
    </lineage>
</organism>